<dbReference type="Proteomes" id="UP001295469">
    <property type="component" value="Chromosome C03"/>
</dbReference>
<protein>
    <submittedName>
        <fullName evidence="2">(rape) hypothetical protein</fullName>
    </submittedName>
</protein>
<feature type="region of interest" description="Disordered" evidence="1">
    <location>
        <begin position="70"/>
        <end position="90"/>
    </location>
</feature>
<evidence type="ECO:0000256" key="1">
    <source>
        <dbReference type="SAM" id="MobiDB-lite"/>
    </source>
</evidence>
<organism evidence="2">
    <name type="scientific">Brassica napus</name>
    <name type="common">Rape</name>
    <dbReference type="NCBI Taxonomy" id="3708"/>
    <lineage>
        <taxon>Eukaryota</taxon>
        <taxon>Viridiplantae</taxon>
        <taxon>Streptophyta</taxon>
        <taxon>Embryophyta</taxon>
        <taxon>Tracheophyta</taxon>
        <taxon>Spermatophyta</taxon>
        <taxon>Magnoliopsida</taxon>
        <taxon>eudicotyledons</taxon>
        <taxon>Gunneridae</taxon>
        <taxon>Pentapetalae</taxon>
        <taxon>rosids</taxon>
        <taxon>malvids</taxon>
        <taxon>Brassicales</taxon>
        <taxon>Brassicaceae</taxon>
        <taxon>Brassiceae</taxon>
        <taxon>Brassica</taxon>
    </lineage>
</organism>
<accession>A0A816IH90</accession>
<evidence type="ECO:0000313" key="2">
    <source>
        <dbReference type="EMBL" id="CAF1705469.1"/>
    </source>
</evidence>
<sequence>LSSTDLHNSVRWITLSIANKREPQHWDTQFLLMESPRNQRGHRPHEPVASLAAVNPENRENDNLMLTYSVSGDNGNRPQEEDQKLNNQGATSTELMQMLYTFVSTNIYI</sequence>
<dbReference type="AlphaFoldDB" id="A0A816IH90"/>
<gene>
    <name evidence="2" type="ORF">DARMORV10_C03P52790.1</name>
</gene>
<dbReference type="EMBL" id="HG994367">
    <property type="protein sequence ID" value="CAF1705469.1"/>
    <property type="molecule type" value="Genomic_DNA"/>
</dbReference>
<proteinExistence type="predicted"/>
<feature type="non-terminal residue" evidence="2">
    <location>
        <position position="1"/>
    </location>
</feature>
<reference evidence="2" key="1">
    <citation type="submission" date="2021-01" db="EMBL/GenBank/DDBJ databases">
        <authorList>
            <consortium name="Genoscope - CEA"/>
            <person name="William W."/>
        </authorList>
    </citation>
    <scope>NUCLEOTIDE SEQUENCE</scope>
</reference>
<name>A0A816IH90_BRANA</name>